<sequence length="443" mass="47878">MPAFSQAPHSRACAGRLRRLAGLAAAGLAAAGVLLPALLLPALLLPAATALSLHDPKLQVLDLSPGGDKRYVAALNGELLPLTARGVSNAAPQAATDSLHQLLTRCPLIKVDRFHNGGSFGRRTMVRGSFDVDLTVFVNEFGGRKLDFWAGDWSGEAGERLQVQLMREVAAWLRAQQGAVRSVVEVEQGTHYKHCINVEVRGVEVDIKLSANAVQGSQAHDRGKAQRDALMAALWDVPAAQRRADPAREAALAEALTAVVKDTSDRVKSVARLVKCWYKHSLKDRIPYVPSVLLEVLVLAAAQRVERREPQELMSSRTTEITVFLEALALLEAAASGREVVVLEADPKWGYTRVQADSCAHVWRGDAVKVLHPIDPTCNLAKAKSGRRVDWSRLAREARELRRMMLSGSLDDLVTRSSLAPALRWLQQDGAAAGGAGAVSRGL</sequence>
<dbReference type="SUPFAM" id="SSF81301">
    <property type="entry name" value="Nucleotidyltransferase"/>
    <property type="match status" value="1"/>
</dbReference>
<dbReference type="EMBL" id="JAEHOD010000068">
    <property type="protein sequence ID" value="KAG2432317.1"/>
    <property type="molecule type" value="Genomic_DNA"/>
</dbReference>
<dbReference type="Gene3D" id="1.10.1410.20">
    <property type="entry name" value="2'-5'-oligoadenylate synthetase 1, domain 2"/>
    <property type="match status" value="1"/>
</dbReference>
<dbReference type="Gene3D" id="3.30.460.10">
    <property type="entry name" value="Beta Polymerase, domain 2"/>
    <property type="match status" value="1"/>
</dbReference>
<dbReference type="GO" id="GO:0005829">
    <property type="term" value="C:cytosol"/>
    <property type="evidence" value="ECO:0007669"/>
    <property type="project" value="TreeGrafter"/>
</dbReference>
<reference evidence="1" key="1">
    <citation type="journal article" date="2020" name="bioRxiv">
        <title>Comparative genomics of Chlamydomonas.</title>
        <authorList>
            <person name="Craig R.J."/>
            <person name="Hasan A.R."/>
            <person name="Ness R.W."/>
            <person name="Keightley P.D."/>
        </authorList>
    </citation>
    <scope>NUCLEOTIDE SEQUENCE</scope>
    <source>
        <strain evidence="1">CCAP 11/173</strain>
    </source>
</reference>
<evidence type="ECO:0008006" key="3">
    <source>
        <dbReference type="Google" id="ProtNLM"/>
    </source>
</evidence>
<evidence type="ECO:0000313" key="2">
    <source>
        <dbReference type="Proteomes" id="UP000613740"/>
    </source>
</evidence>
<proteinExistence type="predicted"/>
<dbReference type="AlphaFoldDB" id="A0A835SVK0"/>
<dbReference type="GO" id="GO:0003725">
    <property type="term" value="F:double-stranded RNA binding"/>
    <property type="evidence" value="ECO:0007669"/>
    <property type="project" value="TreeGrafter"/>
</dbReference>
<dbReference type="PROSITE" id="PS50152">
    <property type="entry name" value="25A_SYNTH_3"/>
    <property type="match status" value="1"/>
</dbReference>
<organism evidence="1 2">
    <name type="scientific">Chlamydomonas schloesseri</name>
    <dbReference type="NCBI Taxonomy" id="2026947"/>
    <lineage>
        <taxon>Eukaryota</taxon>
        <taxon>Viridiplantae</taxon>
        <taxon>Chlorophyta</taxon>
        <taxon>core chlorophytes</taxon>
        <taxon>Chlorophyceae</taxon>
        <taxon>CS clade</taxon>
        <taxon>Chlamydomonadales</taxon>
        <taxon>Chlamydomonadaceae</taxon>
        <taxon>Chlamydomonas</taxon>
    </lineage>
</organism>
<dbReference type="OrthoDB" id="549996at2759"/>
<dbReference type="InterPro" id="IPR043519">
    <property type="entry name" value="NT_sf"/>
</dbReference>
<evidence type="ECO:0000313" key="1">
    <source>
        <dbReference type="EMBL" id="KAG2432317.1"/>
    </source>
</evidence>
<name>A0A835SVK0_9CHLO</name>
<dbReference type="Proteomes" id="UP000613740">
    <property type="component" value="Unassembled WGS sequence"/>
</dbReference>
<dbReference type="GO" id="GO:0005654">
    <property type="term" value="C:nucleoplasm"/>
    <property type="evidence" value="ECO:0007669"/>
    <property type="project" value="TreeGrafter"/>
</dbReference>
<keyword evidence="2" id="KW-1185">Reference proteome</keyword>
<accession>A0A835SVK0</accession>
<protein>
    <recommendedName>
        <fullName evidence="3">2'-5'-oligoadenylate synthetase 1 domain-containing protein</fullName>
    </recommendedName>
</protein>
<gene>
    <name evidence="1" type="ORF">HYH02_013037</name>
</gene>
<dbReference type="PANTHER" id="PTHR11258">
    <property type="entry name" value="2-5 OLIGOADENYLATE SYNTHETASE"/>
    <property type="match status" value="1"/>
</dbReference>
<dbReference type="GO" id="GO:0001730">
    <property type="term" value="F:2'-5'-oligoadenylate synthetase activity"/>
    <property type="evidence" value="ECO:0007669"/>
    <property type="project" value="TreeGrafter"/>
</dbReference>
<comment type="caution">
    <text evidence="1">The sequence shown here is derived from an EMBL/GenBank/DDBJ whole genome shotgun (WGS) entry which is preliminary data.</text>
</comment>
<dbReference type="FunFam" id="3.30.460.10:FF:000071">
    <property type="entry name" value="Predicted protein"/>
    <property type="match status" value="1"/>
</dbReference>
<dbReference type="GO" id="GO:0016020">
    <property type="term" value="C:membrane"/>
    <property type="evidence" value="ECO:0007669"/>
    <property type="project" value="TreeGrafter"/>
</dbReference>
<dbReference type="PANTHER" id="PTHR11258:SF11">
    <property type="entry name" value="C2H2-TYPE DOMAIN-CONTAINING PROTEIN"/>
    <property type="match status" value="1"/>
</dbReference>